<dbReference type="EMBL" id="CARXXK010000002">
    <property type="protein sequence ID" value="CAI6356687.1"/>
    <property type="molecule type" value="Genomic_DNA"/>
</dbReference>
<dbReference type="InterPro" id="IPR027806">
    <property type="entry name" value="HARBI1_dom"/>
</dbReference>
<dbReference type="Proteomes" id="UP001160148">
    <property type="component" value="Unassembled WGS sequence"/>
</dbReference>
<organism evidence="10 11">
    <name type="scientific">Macrosiphum euphorbiae</name>
    <name type="common">potato aphid</name>
    <dbReference type="NCBI Taxonomy" id="13131"/>
    <lineage>
        <taxon>Eukaryota</taxon>
        <taxon>Metazoa</taxon>
        <taxon>Ecdysozoa</taxon>
        <taxon>Arthropoda</taxon>
        <taxon>Hexapoda</taxon>
        <taxon>Insecta</taxon>
        <taxon>Pterygota</taxon>
        <taxon>Neoptera</taxon>
        <taxon>Paraneoptera</taxon>
        <taxon>Hemiptera</taxon>
        <taxon>Sternorrhyncha</taxon>
        <taxon>Aphidomorpha</taxon>
        <taxon>Aphidoidea</taxon>
        <taxon>Aphididae</taxon>
        <taxon>Macrosiphini</taxon>
        <taxon>Macrosiphum</taxon>
    </lineage>
</organism>
<dbReference type="Pfam" id="PF13613">
    <property type="entry name" value="HTH_Tnp_4"/>
    <property type="match status" value="1"/>
</dbReference>
<gene>
    <name evidence="10" type="ORF">MEUPH1_LOCUS12396</name>
</gene>
<evidence type="ECO:0000259" key="9">
    <source>
        <dbReference type="Pfam" id="PF13613"/>
    </source>
</evidence>
<dbReference type="GO" id="GO:0046872">
    <property type="term" value="F:metal ion binding"/>
    <property type="evidence" value="ECO:0007669"/>
    <property type="project" value="UniProtKB-KW"/>
</dbReference>
<sequence length="409" mass="47095">MDRLSDLHRSIILNQYFLKKNKSIDYVVPVFALQDEINGQISEMILNWSNNLISQGMEYDEVAMCLNSEYRQKLSKVHNFVEITVPAMREIDFKTHFRLTRTSVEVIFSMIGHMFHTDNMKISMEKQVLVTLWYMANSETHRQIASRFNVSNSTSYKIVQNNLKYITSVSDTVIKWPCNNEQLLTLKKFQNLRNKVLPGVFGAIDGCHIKILAPWVKRTVMPPLNKSMFYNRKQVPTVILQGIVDADQKFINIFCGWPGSSHDARVLRRSIIGNRLLNNPWEILPRESFILGDSAYPLTEAIMTPYKNNGHLTPAQIFFNQTLSSSRVVVEQSFGKLIGRFRKLRLLDVYHKSYCGLIITAACVLHNICMSQGDDIEVEEYEQYIPPAVPDTGNGINKRDQLCALNYEQ</sequence>
<keyword evidence="11" id="KW-1185">Reference proteome</keyword>
<dbReference type="PANTHER" id="PTHR22930:SF292">
    <property type="entry name" value="DDE TNP4 DOMAIN-CONTAINING PROTEIN"/>
    <property type="match status" value="1"/>
</dbReference>
<comment type="caution">
    <text evidence="10">The sequence shown here is derived from an EMBL/GenBank/DDBJ whole genome shotgun (WGS) entry which is preliminary data.</text>
</comment>
<proteinExistence type="inferred from homology"/>
<evidence type="ECO:0000259" key="8">
    <source>
        <dbReference type="Pfam" id="PF13359"/>
    </source>
</evidence>
<keyword evidence="7" id="KW-0539">Nucleus</keyword>
<comment type="cofactor">
    <cofactor evidence="1">
        <name>a divalent metal cation</name>
        <dbReference type="ChEBI" id="CHEBI:60240"/>
    </cofactor>
</comment>
<evidence type="ECO:0000256" key="3">
    <source>
        <dbReference type="ARBA" id="ARBA00006958"/>
    </source>
</evidence>
<evidence type="ECO:0000313" key="11">
    <source>
        <dbReference type="Proteomes" id="UP001160148"/>
    </source>
</evidence>
<dbReference type="GO" id="GO:0004518">
    <property type="term" value="F:nuclease activity"/>
    <property type="evidence" value="ECO:0007669"/>
    <property type="project" value="UniProtKB-KW"/>
</dbReference>
<keyword evidence="4" id="KW-0540">Nuclease</keyword>
<evidence type="ECO:0000256" key="2">
    <source>
        <dbReference type="ARBA" id="ARBA00004123"/>
    </source>
</evidence>
<evidence type="ECO:0000256" key="1">
    <source>
        <dbReference type="ARBA" id="ARBA00001968"/>
    </source>
</evidence>
<evidence type="ECO:0000256" key="4">
    <source>
        <dbReference type="ARBA" id="ARBA00022722"/>
    </source>
</evidence>
<feature type="domain" description="DDE Tnp4" evidence="8">
    <location>
        <begin position="204"/>
        <end position="367"/>
    </location>
</feature>
<dbReference type="Pfam" id="PF13359">
    <property type="entry name" value="DDE_Tnp_4"/>
    <property type="match status" value="1"/>
</dbReference>
<accession>A0AAV0WM87</accession>
<dbReference type="GO" id="GO:0016787">
    <property type="term" value="F:hydrolase activity"/>
    <property type="evidence" value="ECO:0007669"/>
    <property type="project" value="UniProtKB-KW"/>
</dbReference>
<dbReference type="InterPro" id="IPR027805">
    <property type="entry name" value="Transposase_HTH_dom"/>
</dbReference>
<evidence type="ECO:0000313" key="10">
    <source>
        <dbReference type="EMBL" id="CAI6356687.1"/>
    </source>
</evidence>
<keyword evidence="5" id="KW-0479">Metal-binding</keyword>
<protein>
    <recommendedName>
        <fullName evidence="12">DDE Tnp4 domain-containing protein</fullName>
    </recommendedName>
</protein>
<dbReference type="PANTHER" id="PTHR22930">
    <property type="match status" value="1"/>
</dbReference>
<dbReference type="AlphaFoldDB" id="A0AAV0WM87"/>
<comment type="similarity">
    <text evidence="3">Belongs to the HARBI1 family.</text>
</comment>
<comment type="subcellular location">
    <subcellularLocation>
        <location evidence="2">Nucleus</location>
    </subcellularLocation>
</comment>
<dbReference type="InterPro" id="IPR045249">
    <property type="entry name" value="HARBI1-like"/>
</dbReference>
<dbReference type="GO" id="GO:0005634">
    <property type="term" value="C:nucleus"/>
    <property type="evidence" value="ECO:0007669"/>
    <property type="project" value="UniProtKB-SubCell"/>
</dbReference>
<feature type="domain" description="Transposase Helix-turn-helix" evidence="9">
    <location>
        <begin position="121"/>
        <end position="160"/>
    </location>
</feature>
<keyword evidence="6" id="KW-0378">Hydrolase</keyword>
<evidence type="ECO:0000256" key="6">
    <source>
        <dbReference type="ARBA" id="ARBA00022801"/>
    </source>
</evidence>
<reference evidence="10 11" key="1">
    <citation type="submission" date="2023-01" db="EMBL/GenBank/DDBJ databases">
        <authorList>
            <person name="Whitehead M."/>
        </authorList>
    </citation>
    <scope>NUCLEOTIDE SEQUENCE [LARGE SCALE GENOMIC DNA]</scope>
</reference>
<evidence type="ECO:0000256" key="7">
    <source>
        <dbReference type="ARBA" id="ARBA00023242"/>
    </source>
</evidence>
<name>A0AAV0WM87_9HEMI</name>
<evidence type="ECO:0008006" key="12">
    <source>
        <dbReference type="Google" id="ProtNLM"/>
    </source>
</evidence>
<evidence type="ECO:0000256" key="5">
    <source>
        <dbReference type="ARBA" id="ARBA00022723"/>
    </source>
</evidence>